<evidence type="ECO:0000313" key="1">
    <source>
        <dbReference type="EMBL" id="AZS31181.1"/>
    </source>
</evidence>
<accession>A0A3S9VXE5</accession>
<keyword evidence="2" id="KW-1185">Reference proteome</keyword>
<dbReference type="KEGG" id="buy:D8S85_17550"/>
<proteinExistence type="predicted"/>
<reference evidence="1 2" key="1">
    <citation type="submission" date="2018-10" db="EMBL/GenBank/DDBJ databases">
        <title>Butyricimonas faecalis sp. nov., isolated from human faeces and emended description of the genus Butyricimonas.</title>
        <authorList>
            <person name="Le Roy T."/>
            <person name="Van der Smissen P."/>
            <person name="Paquot A."/>
            <person name="Delzenne N."/>
            <person name="Muccioli G."/>
            <person name="Collet J.-F."/>
            <person name="Cani P.D."/>
        </authorList>
    </citation>
    <scope>NUCLEOTIDE SEQUENCE [LARGE SCALE GENOMIC DNA]</scope>
    <source>
        <strain evidence="1 2">H184</strain>
    </source>
</reference>
<organism evidence="1 2">
    <name type="scientific">Butyricimonas faecalis</name>
    <dbReference type="NCBI Taxonomy" id="2093856"/>
    <lineage>
        <taxon>Bacteria</taxon>
        <taxon>Pseudomonadati</taxon>
        <taxon>Bacteroidota</taxon>
        <taxon>Bacteroidia</taxon>
        <taxon>Bacteroidales</taxon>
        <taxon>Odoribacteraceae</taxon>
        <taxon>Butyricimonas</taxon>
    </lineage>
</organism>
<name>A0A3S9VXE5_9BACT</name>
<evidence type="ECO:0000313" key="2">
    <source>
        <dbReference type="Proteomes" id="UP000270673"/>
    </source>
</evidence>
<dbReference type="Proteomes" id="UP000270673">
    <property type="component" value="Chromosome"/>
</dbReference>
<dbReference type="AlphaFoldDB" id="A0A3S9VXE5"/>
<protein>
    <submittedName>
        <fullName evidence="1">Uncharacterized protein</fullName>
    </submittedName>
</protein>
<sequence>MNIVVNKNVVMRIDSFVSILKMNFHFNEKNLLTQKNKMLVSLRNHINKVTQKLHSATKQELKYGSGYYYWEDGVSNYRWIFDYRVYYNQNLVIIHQFRWVNKFLKNKEVKTVLDLMERII</sequence>
<gene>
    <name evidence="1" type="ORF">D8S85_17550</name>
</gene>
<dbReference type="EMBL" id="CP032819">
    <property type="protein sequence ID" value="AZS31181.1"/>
    <property type="molecule type" value="Genomic_DNA"/>
</dbReference>